<dbReference type="InterPro" id="IPR038078">
    <property type="entry name" value="PhoU-like_sf"/>
</dbReference>
<proteinExistence type="predicted"/>
<feature type="transmembrane region" description="Helical" evidence="5">
    <location>
        <begin position="126"/>
        <end position="147"/>
    </location>
</feature>
<accession>C7DGD5</accession>
<dbReference type="InterPro" id="IPR005829">
    <property type="entry name" value="Sugar_transporter_CS"/>
</dbReference>
<feature type="transmembrane region" description="Helical" evidence="5">
    <location>
        <begin position="101"/>
        <end position="120"/>
    </location>
</feature>
<feature type="transmembrane region" description="Helical" evidence="5">
    <location>
        <begin position="338"/>
        <end position="357"/>
    </location>
</feature>
<evidence type="ECO:0000256" key="5">
    <source>
        <dbReference type="SAM" id="Phobius"/>
    </source>
</evidence>
<gene>
    <name evidence="7" type="ORF">UNLARM2_0139</name>
</gene>
<dbReference type="PROSITE" id="PS00217">
    <property type="entry name" value="SUGAR_TRANSPORT_2"/>
    <property type="match status" value="1"/>
</dbReference>
<dbReference type="PANTHER" id="PTHR24064">
    <property type="entry name" value="SOLUTE CARRIER FAMILY 22 MEMBER"/>
    <property type="match status" value="1"/>
</dbReference>
<evidence type="ECO:0000256" key="2">
    <source>
        <dbReference type="ARBA" id="ARBA00022692"/>
    </source>
</evidence>
<reference evidence="7 8" key="1">
    <citation type="journal article" date="2009" name="Genome Biol.">
        <title>Community-wide analysis of microbial genome sequence signatures.</title>
        <authorList>
            <person name="Dick G.J."/>
            <person name="Andersson A.F."/>
            <person name="Baker B.J."/>
            <person name="Simmons S.L."/>
            <person name="Thomas B.C."/>
            <person name="Yelton A.P."/>
            <person name="Banfield J.F."/>
        </authorList>
    </citation>
    <scope>NUCLEOTIDE SEQUENCE [LARGE SCALE GENOMIC DNA]</scope>
    <source>
        <strain evidence="7">ARMAN-2</strain>
    </source>
</reference>
<feature type="transmembrane region" description="Helical" evidence="5">
    <location>
        <begin position="312"/>
        <end position="331"/>
    </location>
</feature>
<dbReference type="Pfam" id="PF00083">
    <property type="entry name" value="Sugar_tr"/>
    <property type="match status" value="1"/>
</dbReference>
<dbReference type="GO" id="GO:0022857">
    <property type="term" value="F:transmembrane transporter activity"/>
    <property type="evidence" value="ECO:0007669"/>
    <property type="project" value="InterPro"/>
</dbReference>
<evidence type="ECO:0000313" key="8">
    <source>
        <dbReference type="Proteomes" id="UP000332487"/>
    </source>
</evidence>
<feature type="transmembrane region" description="Helical" evidence="5">
    <location>
        <begin position="190"/>
        <end position="209"/>
    </location>
</feature>
<name>C7DGD5_MICA2</name>
<organism evidence="7 8">
    <name type="scientific">Candidatus Micrarchaeum acidiphilum ARMAN-2</name>
    <dbReference type="NCBI Taxonomy" id="425595"/>
    <lineage>
        <taxon>Archaea</taxon>
        <taxon>Candidatus Micrarchaeota</taxon>
        <taxon>Candidatus Micrarchaeia</taxon>
        <taxon>Candidatus Micrarchaeales</taxon>
        <taxon>Candidatus Micrarchaeaceae</taxon>
        <taxon>Candidatus Micrarchaeum</taxon>
    </lineage>
</organism>
<dbReference type="InterPro" id="IPR036259">
    <property type="entry name" value="MFS_trans_sf"/>
</dbReference>
<comment type="subcellular location">
    <subcellularLocation>
        <location evidence="1">Membrane</location>
        <topology evidence="1">Multi-pass membrane protein</topology>
    </subcellularLocation>
</comment>
<feature type="transmembrane region" description="Helical" evidence="5">
    <location>
        <begin position="271"/>
        <end position="292"/>
    </location>
</feature>
<dbReference type="EMBL" id="GG697237">
    <property type="protein sequence ID" value="EET90463.1"/>
    <property type="molecule type" value="Genomic_DNA"/>
</dbReference>
<sequence length="679" mass="74759">MFFKCWLKFINCLVGLMGVREYLDNSKLSRGHWRITLISGMSFFTDAYDLFVIGIVLLMLRPIFNLTPAGIGIAASAALFGAVVGPLFFGFVGDKLGRKSAYWITVSILIIAALGSATSANLIQLIIWRFVLGIGIGGDYPLSATIVAEYANKRDRGKLISSTFAMQGFGLIAGIAIAFLLLYTGLPTSTIWRLLLAIGAVPTMTILYARTKLLETPLYSEYLGNESKASDALGIVSAKGRTIKAETAEGTNIFSKSRINSMEFLRKRWRIVFATAASWFILDASYYGTAIFTPYLTTFLGFSGIFGPTEASALILLLAAVPGYWVAVALIDRQGRKSMQAVGFFMIAMSFIVIALFGKAMLAYSVLLFFFIYGLSFFFSNYGPNTTTYVYPVELYPTQLRARGHGIAAMSGKFGAAISTLFFPLLIAAIGQFSLLGALGVLALLGCVITIALLPETNQKSLSETSAETEFVIITEVMGSEFSRLMGNIVKGADLIAETEKDMSKRKANFKRMRELEHEADLNVKFIMENIINLKANGTAYMDVSHLASSLDDIMDAEEAVAARFVIFDIEKADGSMLEMMNETRLCIDSVYKSLVALRDLQTDSSVMQRLSSLHEEGAKYENRVDNMLREALASAMKMSNAKTIIKYKEVYERMEMISDRCIDALDAIGDVALRYAYR</sequence>
<keyword evidence="2 5" id="KW-0812">Transmembrane</keyword>
<feature type="transmembrane region" description="Helical" evidence="5">
    <location>
        <begin position="363"/>
        <end position="383"/>
    </location>
</feature>
<reference evidence="7 8" key="2">
    <citation type="journal article" date="2010" name="Proc. Natl. Acad. Sci. U.S.A.">
        <title>Enigmatic, ultrasmall, uncultivated Archaea.</title>
        <authorList>
            <person name="Baker B.J."/>
            <person name="Comolli L.R."/>
            <person name="Dick G.J."/>
            <person name="Hauser L.J."/>
            <person name="Hyatt D."/>
            <person name="Dill B.D."/>
            <person name="Land M.L."/>
            <person name="Verberkmoes N.C."/>
            <person name="Hettich R.L."/>
            <person name="Banfield J.F."/>
        </authorList>
    </citation>
    <scope>NUCLEOTIDE SEQUENCE [LARGE SCALE GENOMIC DNA]</scope>
    <source>
        <strain evidence="7">ARMAN-2</strain>
    </source>
</reference>
<dbReference type="InterPro" id="IPR020846">
    <property type="entry name" value="MFS_dom"/>
</dbReference>
<evidence type="ECO:0000256" key="4">
    <source>
        <dbReference type="ARBA" id="ARBA00023136"/>
    </source>
</evidence>
<evidence type="ECO:0000256" key="1">
    <source>
        <dbReference type="ARBA" id="ARBA00004141"/>
    </source>
</evidence>
<feature type="transmembrane region" description="Helical" evidence="5">
    <location>
        <begin position="433"/>
        <end position="454"/>
    </location>
</feature>
<feature type="domain" description="Major facilitator superfamily (MFS) profile" evidence="6">
    <location>
        <begin position="35"/>
        <end position="458"/>
    </location>
</feature>
<dbReference type="Gene3D" id="1.20.1250.20">
    <property type="entry name" value="MFS general substrate transporter like domains"/>
    <property type="match status" value="1"/>
</dbReference>
<feature type="transmembrane region" description="Helical" evidence="5">
    <location>
        <begin position="66"/>
        <end position="89"/>
    </location>
</feature>
<evidence type="ECO:0000259" key="6">
    <source>
        <dbReference type="PROSITE" id="PS50850"/>
    </source>
</evidence>
<keyword evidence="8" id="KW-1185">Reference proteome</keyword>
<keyword evidence="3 5" id="KW-1133">Transmembrane helix</keyword>
<feature type="transmembrane region" description="Helical" evidence="5">
    <location>
        <begin position="159"/>
        <end position="184"/>
    </location>
</feature>
<keyword evidence="4 5" id="KW-0472">Membrane</keyword>
<dbReference type="PROSITE" id="PS50850">
    <property type="entry name" value="MFS"/>
    <property type="match status" value="1"/>
</dbReference>
<dbReference type="GO" id="GO:0016020">
    <property type="term" value="C:membrane"/>
    <property type="evidence" value="ECO:0007669"/>
    <property type="project" value="UniProtKB-SubCell"/>
</dbReference>
<dbReference type="Proteomes" id="UP000332487">
    <property type="component" value="Unassembled WGS sequence"/>
</dbReference>
<dbReference type="AlphaFoldDB" id="C7DGD5"/>
<feature type="transmembrane region" description="Helical" evidence="5">
    <location>
        <begin position="404"/>
        <end position="427"/>
    </location>
</feature>
<evidence type="ECO:0000313" key="7">
    <source>
        <dbReference type="EMBL" id="EET90463.1"/>
    </source>
</evidence>
<feature type="transmembrane region" description="Helical" evidence="5">
    <location>
        <begin position="35"/>
        <end position="60"/>
    </location>
</feature>
<protein>
    <submittedName>
        <fullName evidence="7">Major facilitator superfamily MFS_1</fullName>
    </submittedName>
</protein>
<evidence type="ECO:0000256" key="3">
    <source>
        <dbReference type="ARBA" id="ARBA00022989"/>
    </source>
</evidence>
<dbReference type="SUPFAM" id="SSF103473">
    <property type="entry name" value="MFS general substrate transporter"/>
    <property type="match status" value="1"/>
</dbReference>
<dbReference type="Gene3D" id="1.20.58.220">
    <property type="entry name" value="Phosphate transport system protein phou homolog 2, domain 2"/>
    <property type="match status" value="1"/>
</dbReference>
<dbReference type="InterPro" id="IPR005828">
    <property type="entry name" value="MFS_sugar_transport-like"/>
</dbReference>